<name>A0A432ZZ54_9FUNG</name>
<dbReference type="OrthoDB" id="2401718at2759"/>
<keyword evidence="3" id="KW-1185">Reference proteome</keyword>
<evidence type="ECO:0000313" key="3">
    <source>
        <dbReference type="Proteomes" id="UP000268093"/>
    </source>
</evidence>
<feature type="transmembrane region" description="Helical" evidence="1">
    <location>
        <begin position="314"/>
        <end position="333"/>
    </location>
</feature>
<sequence length="408" mass="46162">WEFDGPQPGWLQKAIREHQLLDANREDAPSKAILWRILDSSDPSGFLSVAEKLELDTMFASLLNATSSANDWTVLEPTVERSLQALDKLSNNQLRVLGEMVKVEGIRGTLREVRTMLKSSQDSIRDQGLFDDDDDHTLPDVGIPEDGDAQNHDVGYIFGLLQHICEMLSMAIPQRNNTERDIDVFVKTHIFSCFNGVVDQHFGEMVSRASRDRRANNTNTPDHSGGYHLDWMFTKHDLANDLPWGREFSLCERAGSKAENDRKITSNALGIQKTLRDMHWSLIEDIAATGGGMVSKPVLNSFVKLLMPGFLSSYFFIRIILVVYVGAGFYASVDLQDFDIPMTYDQLSGVVKIARTMLQTKKILHTTITRYKQIKARAEKEKFAPGRVRVAGRPKEFVTPKRRPHKVR</sequence>
<protein>
    <submittedName>
        <fullName evidence="2">Uncharacterized protein</fullName>
    </submittedName>
</protein>
<reference evidence="2 3" key="1">
    <citation type="journal article" date="2018" name="New Phytol.">
        <title>Phylogenomics of Endogonaceae and evolution of mycorrhizas within Mucoromycota.</title>
        <authorList>
            <person name="Chang Y."/>
            <person name="Desiro A."/>
            <person name="Na H."/>
            <person name="Sandor L."/>
            <person name="Lipzen A."/>
            <person name="Clum A."/>
            <person name="Barry K."/>
            <person name="Grigoriev I.V."/>
            <person name="Martin F.M."/>
            <person name="Stajich J.E."/>
            <person name="Smith M.E."/>
            <person name="Bonito G."/>
            <person name="Spatafora J.W."/>
        </authorList>
    </citation>
    <scope>NUCLEOTIDE SEQUENCE [LARGE SCALE GENOMIC DNA]</scope>
    <source>
        <strain evidence="2 3">GMNB39</strain>
    </source>
</reference>
<keyword evidence="1" id="KW-0472">Membrane</keyword>
<dbReference type="AlphaFoldDB" id="A0A432ZZ54"/>
<gene>
    <name evidence="2" type="ORF">BC936DRAFT_143238</name>
</gene>
<keyword evidence="1" id="KW-1133">Transmembrane helix</keyword>
<proteinExistence type="predicted"/>
<evidence type="ECO:0000256" key="1">
    <source>
        <dbReference type="SAM" id="Phobius"/>
    </source>
</evidence>
<organism evidence="2 3">
    <name type="scientific">Jimgerdemannia flammicorona</name>
    <dbReference type="NCBI Taxonomy" id="994334"/>
    <lineage>
        <taxon>Eukaryota</taxon>
        <taxon>Fungi</taxon>
        <taxon>Fungi incertae sedis</taxon>
        <taxon>Mucoromycota</taxon>
        <taxon>Mucoromycotina</taxon>
        <taxon>Endogonomycetes</taxon>
        <taxon>Endogonales</taxon>
        <taxon>Endogonaceae</taxon>
        <taxon>Jimgerdemannia</taxon>
    </lineage>
</organism>
<accession>A0A432ZZ54</accession>
<dbReference type="Proteomes" id="UP000268093">
    <property type="component" value="Unassembled WGS sequence"/>
</dbReference>
<keyword evidence="1" id="KW-0812">Transmembrane</keyword>
<dbReference type="EMBL" id="RBNI01025936">
    <property type="protein sequence ID" value="RUO95781.1"/>
    <property type="molecule type" value="Genomic_DNA"/>
</dbReference>
<feature type="non-terminal residue" evidence="2">
    <location>
        <position position="1"/>
    </location>
</feature>
<comment type="caution">
    <text evidence="2">The sequence shown here is derived from an EMBL/GenBank/DDBJ whole genome shotgun (WGS) entry which is preliminary data.</text>
</comment>
<evidence type="ECO:0000313" key="2">
    <source>
        <dbReference type="EMBL" id="RUO95781.1"/>
    </source>
</evidence>